<dbReference type="OrthoDB" id="308644at2"/>
<protein>
    <submittedName>
        <fullName evidence="1">Type II toxin-antitoxin system HicA family toxin</fullName>
    </submittedName>
</protein>
<proteinExistence type="predicted"/>
<evidence type="ECO:0000313" key="2">
    <source>
        <dbReference type="Proteomes" id="UP000315252"/>
    </source>
</evidence>
<gene>
    <name evidence="1" type="ORF">FKG95_09140</name>
</gene>
<sequence>MASKKPILEKMKSNPKGWKINDIEKVCNQEGLIIKPPSRGSHYKVLSNLLQGSITVPFKRPIKPVYIKEFVSFAEAHIEVREAREKEG</sequence>
<dbReference type="AlphaFoldDB" id="A0A545TSZ7"/>
<keyword evidence="2" id="KW-1185">Reference proteome</keyword>
<accession>A0A545TSZ7</accession>
<comment type="caution">
    <text evidence="1">The sequence shown here is derived from an EMBL/GenBank/DDBJ whole genome shotgun (WGS) entry which is preliminary data.</text>
</comment>
<reference evidence="1 2" key="1">
    <citation type="submission" date="2019-06" db="EMBL/GenBank/DDBJ databases">
        <title>Whole genome sequence for Rhodospirillaceae sp. R148.</title>
        <authorList>
            <person name="Wang G."/>
        </authorList>
    </citation>
    <scope>NUCLEOTIDE SEQUENCE [LARGE SCALE GENOMIC DNA]</scope>
    <source>
        <strain evidence="1 2">R148</strain>
    </source>
</reference>
<name>A0A545TSZ7_9PROT</name>
<dbReference type="EMBL" id="VHSH01000003">
    <property type="protein sequence ID" value="TQV80349.1"/>
    <property type="molecule type" value="Genomic_DNA"/>
</dbReference>
<dbReference type="Proteomes" id="UP000315252">
    <property type="component" value="Unassembled WGS sequence"/>
</dbReference>
<organism evidence="1 2">
    <name type="scientific">Denitrobaculum tricleocarpae</name>
    <dbReference type="NCBI Taxonomy" id="2591009"/>
    <lineage>
        <taxon>Bacteria</taxon>
        <taxon>Pseudomonadati</taxon>
        <taxon>Pseudomonadota</taxon>
        <taxon>Alphaproteobacteria</taxon>
        <taxon>Rhodospirillales</taxon>
        <taxon>Rhodospirillaceae</taxon>
        <taxon>Denitrobaculum</taxon>
    </lineage>
</organism>
<evidence type="ECO:0000313" key="1">
    <source>
        <dbReference type="EMBL" id="TQV80349.1"/>
    </source>
</evidence>
<dbReference type="RefSeq" id="WP_142896062.1">
    <property type="nucleotide sequence ID" value="NZ_ML660054.1"/>
</dbReference>